<feature type="coiled-coil region" evidence="1">
    <location>
        <begin position="24"/>
        <end position="51"/>
    </location>
</feature>
<keyword evidence="3" id="KW-1185">Reference proteome</keyword>
<reference evidence="3" key="1">
    <citation type="journal article" date="2019" name="Int. J. Syst. Evol. Microbiol.">
        <title>The Global Catalogue of Microorganisms (GCM) 10K type strain sequencing project: providing services to taxonomists for standard genome sequencing and annotation.</title>
        <authorList>
            <consortium name="The Broad Institute Genomics Platform"/>
            <consortium name="The Broad Institute Genome Sequencing Center for Infectious Disease"/>
            <person name="Wu L."/>
            <person name="Ma J."/>
        </authorList>
    </citation>
    <scope>NUCLEOTIDE SEQUENCE [LARGE SCALE GENOMIC DNA]</scope>
    <source>
        <strain evidence="3">CGMCC 4.7289</strain>
    </source>
</reference>
<gene>
    <name evidence="2" type="ORF">ACFOZ4_07355</name>
</gene>
<sequence length="195" mass="22467">MPQIITALGALTGSLGGVALTQRHQRQMVRLERAEKRRAELRTHIVEFLTNADEWASHMEITIVVMWKATDRDIVELSNSETARRAGELRFGVTKELKHLVGLVGDQHLQQAVTVFHDLWLSVPDQMMGPVTDRNRKSDPDAVTEALKYLGRLRRATTEVRNSALPLLRVSIEDPQPIRWWQIRQWRVARRARPR</sequence>
<dbReference type="EMBL" id="JBHSAY010000005">
    <property type="protein sequence ID" value="MFC4130417.1"/>
    <property type="molecule type" value="Genomic_DNA"/>
</dbReference>
<protein>
    <submittedName>
        <fullName evidence="2">Uncharacterized protein</fullName>
    </submittedName>
</protein>
<name>A0ABV8LHK0_9ACTN</name>
<evidence type="ECO:0000256" key="1">
    <source>
        <dbReference type="SAM" id="Coils"/>
    </source>
</evidence>
<accession>A0ABV8LHK0</accession>
<evidence type="ECO:0000313" key="2">
    <source>
        <dbReference type="EMBL" id="MFC4130417.1"/>
    </source>
</evidence>
<proteinExistence type="predicted"/>
<keyword evidence="1" id="KW-0175">Coiled coil</keyword>
<organism evidence="2 3">
    <name type="scientific">Hamadaea flava</name>
    <dbReference type="NCBI Taxonomy" id="1742688"/>
    <lineage>
        <taxon>Bacteria</taxon>
        <taxon>Bacillati</taxon>
        <taxon>Actinomycetota</taxon>
        <taxon>Actinomycetes</taxon>
        <taxon>Micromonosporales</taxon>
        <taxon>Micromonosporaceae</taxon>
        <taxon>Hamadaea</taxon>
    </lineage>
</organism>
<comment type="caution">
    <text evidence="2">The sequence shown here is derived from an EMBL/GenBank/DDBJ whole genome shotgun (WGS) entry which is preliminary data.</text>
</comment>
<dbReference type="Proteomes" id="UP001595816">
    <property type="component" value="Unassembled WGS sequence"/>
</dbReference>
<evidence type="ECO:0000313" key="3">
    <source>
        <dbReference type="Proteomes" id="UP001595816"/>
    </source>
</evidence>